<dbReference type="SMART" id="SM00432">
    <property type="entry name" value="MADS"/>
    <property type="match status" value="1"/>
</dbReference>
<protein>
    <recommendedName>
        <fullName evidence="6">MADS-box domain-containing protein</fullName>
    </recommendedName>
</protein>
<dbReference type="CDD" id="cd00266">
    <property type="entry name" value="MADS_SRF_like"/>
    <property type="match status" value="1"/>
</dbReference>
<dbReference type="InterPro" id="IPR036879">
    <property type="entry name" value="TF_MADSbox_sf"/>
</dbReference>
<evidence type="ECO:0000256" key="2">
    <source>
        <dbReference type="ARBA" id="ARBA00023015"/>
    </source>
</evidence>
<organism evidence="7 8">
    <name type="scientific">Coptis chinensis</name>
    <dbReference type="NCBI Taxonomy" id="261450"/>
    <lineage>
        <taxon>Eukaryota</taxon>
        <taxon>Viridiplantae</taxon>
        <taxon>Streptophyta</taxon>
        <taxon>Embryophyta</taxon>
        <taxon>Tracheophyta</taxon>
        <taxon>Spermatophyta</taxon>
        <taxon>Magnoliopsida</taxon>
        <taxon>Ranunculales</taxon>
        <taxon>Ranunculaceae</taxon>
        <taxon>Coptidoideae</taxon>
        <taxon>Coptis</taxon>
    </lineage>
</organism>
<keyword evidence="8" id="KW-1185">Reference proteome</keyword>
<dbReference type="PRINTS" id="PR00404">
    <property type="entry name" value="MADSDOMAIN"/>
</dbReference>
<dbReference type="PROSITE" id="PS50066">
    <property type="entry name" value="MADS_BOX_2"/>
    <property type="match status" value="1"/>
</dbReference>
<dbReference type="GO" id="GO:0045944">
    <property type="term" value="P:positive regulation of transcription by RNA polymerase II"/>
    <property type="evidence" value="ECO:0007669"/>
    <property type="project" value="InterPro"/>
</dbReference>
<evidence type="ECO:0000256" key="3">
    <source>
        <dbReference type="ARBA" id="ARBA00023125"/>
    </source>
</evidence>
<dbReference type="GO" id="GO:0000978">
    <property type="term" value="F:RNA polymerase II cis-regulatory region sequence-specific DNA binding"/>
    <property type="evidence" value="ECO:0007669"/>
    <property type="project" value="TreeGrafter"/>
</dbReference>
<dbReference type="OrthoDB" id="779403at2759"/>
<name>A0A835M8W3_9MAGN</name>
<dbReference type="InterPro" id="IPR033897">
    <property type="entry name" value="SRF-like_MADS-box"/>
</dbReference>
<dbReference type="AlphaFoldDB" id="A0A835M8W3"/>
<dbReference type="GO" id="GO:0005634">
    <property type="term" value="C:nucleus"/>
    <property type="evidence" value="ECO:0007669"/>
    <property type="project" value="UniProtKB-SubCell"/>
</dbReference>
<evidence type="ECO:0000313" key="8">
    <source>
        <dbReference type="Proteomes" id="UP000631114"/>
    </source>
</evidence>
<proteinExistence type="predicted"/>
<dbReference type="PANTHER" id="PTHR11945">
    <property type="entry name" value="MADS BOX PROTEIN"/>
    <property type="match status" value="1"/>
</dbReference>
<evidence type="ECO:0000256" key="5">
    <source>
        <dbReference type="ARBA" id="ARBA00023242"/>
    </source>
</evidence>
<reference evidence="7 8" key="1">
    <citation type="submission" date="2020-10" db="EMBL/GenBank/DDBJ databases">
        <title>The Coptis chinensis genome and diversification of protoberbering-type alkaloids.</title>
        <authorList>
            <person name="Wang B."/>
            <person name="Shu S."/>
            <person name="Song C."/>
            <person name="Liu Y."/>
        </authorList>
    </citation>
    <scope>NUCLEOTIDE SEQUENCE [LARGE SCALE GENOMIC DNA]</scope>
    <source>
        <strain evidence="7">HL-2020</strain>
        <tissue evidence="7">Leaf</tissue>
    </source>
</reference>
<keyword evidence="2" id="KW-0805">Transcription regulation</keyword>
<keyword evidence="4" id="KW-0804">Transcription</keyword>
<keyword evidence="5" id="KW-0539">Nucleus</keyword>
<evidence type="ECO:0000313" key="7">
    <source>
        <dbReference type="EMBL" id="KAF9620752.1"/>
    </source>
</evidence>
<dbReference type="SUPFAM" id="SSF55455">
    <property type="entry name" value="SRF-like"/>
    <property type="match status" value="1"/>
</dbReference>
<dbReference type="GO" id="GO:0046983">
    <property type="term" value="F:protein dimerization activity"/>
    <property type="evidence" value="ECO:0007669"/>
    <property type="project" value="InterPro"/>
</dbReference>
<keyword evidence="3" id="KW-0238">DNA-binding</keyword>
<comment type="caution">
    <text evidence="7">The sequence shown here is derived from an EMBL/GenBank/DDBJ whole genome shotgun (WGS) entry which is preliminary data.</text>
</comment>
<dbReference type="InterPro" id="IPR002100">
    <property type="entry name" value="TF_MADSbox"/>
</dbReference>
<feature type="domain" description="MADS-box" evidence="6">
    <location>
        <begin position="1"/>
        <end position="57"/>
    </location>
</feature>
<dbReference type="PANTHER" id="PTHR11945:SF387">
    <property type="entry name" value="AGAMOUS-LIKE MADS-BOX PROTEIN AGL80"/>
    <property type="match status" value="1"/>
</dbReference>
<dbReference type="Proteomes" id="UP000631114">
    <property type="component" value="Unassembled WGS sequence"/>
</dbReference>
<dbReference type="GO" id="GO:0000981">
    <property type="term" value="F:DNA-binding transcription factor activity, RNA polymerase II-specific"/>
    <property type="evidence" value="ECO:0007669"/>
    <property type="project" value="InterPro"/>
</dbReference>
<gene>
    <name evidence="7" type="ORF">IFM89_014356</name>
</gene>
<dbReference type="EMBL" id="JADFTS010000002">
    <property type="protein sequence ID" value="KAF9620752.1"/>
    <property type="molecule type" value="Genomic_DNA"/>
</dbReference>
<evidence type="ECO:0000256" key="4">
    <source>
        <dbReference type="ARBA" id="ARBA00023163"/>
    </source>
</evidence>
<accession>A0A835M8W3</accession>
<dbReference type="Pfam" id="PF00319">
    <property type="entry name" value="SRF-TF"/>
    <property type="match status" value="1"/>
</dbReference>
<evidence type="ECO:0000259" key="6">
    <source>
        <dbReference type="PROSITE" id="PS50066"/>
    </source>
</evidence>
<dbReference type="FunFam" id="3.40.1810.10:FF:000018">
    <property type="entry name" value="agamous-like MADS-box protein AGL80"/>
    <property type="match status" value="1"/>
</dbReference>
<dbReference type="Gene3D" id="3.40.1810.10">
    <property type="entry name" value="Transcription factor, MADS-box"/>
    <property type="match status" value="1"/>
</dbReference>
<comment type="subcellular location">
    <subcellularLocation>
        <location evidence="1">Nucleus</location>
    </subcellularLocation>
</comment>
<evidence type="ECO:0000256" key="1">
    <source>
        <dbReference type="ARBA" id="ARBA00004123"/>
    </source>
</evidence>
<sequence length="230" mass="26015">MVRKKVKLGWIVNDSARRISFNKRKKGLLKKVMELSTLCGVEACATVYGPYDPIPEFWPSPSEAHRVVMRFKSMPPIEQTKKMLNQEGFLKQRTDKVNEQVRRLQRDNHENDMIELMGQCMTGKKGLNAVGIEEISDLAWVVNEKVKAVQERIVTLRGTMAPQMIPNNEIGGGGGKEDNNLIEAAGLHRQPQPWYVDVINPPQEQQPIHLGDGMALPYGNNAPWPNTFFP</sequence>